<protein>
    <submittedName>
        <fullName evidence="2">Endonuclease</fullName>
    </submittedName>
</protein>
<proteinExistence type="predicted"/>
<dbReference type="GO" id="GO:0004519">
    <property type="term" value="F:endonuclease activity"/>
    <property type="evidence" value="ECO:0007669"/>
    <property type="project" value="UniProtKB-KW"/>
</dbReference>
<dbReference type="AlphaFoldDB" id="A0A2P7EDI0"/>
<sequence length="922" mass="103976">MATNQDANQLTQLILGFIRDEEKVATEAEIDMYVEDFSSFPHLAKKDFSPEDKERIALRIKRAEGVRMQIGSLIEDRTSSFKEWLPQLKNEKQLNYWNDYRHYLAQKDGFSSLVLFTIDQQTDQILSKCADPNSSENSSRKGMVVGSVQSGKTSNYIGVLTKAADYGYKVIIVIAGIQEDLRSQTQKRINEGFIGQDTSSLTTDGIVITGVGETRGSEITTPYSFTQEKFDFSAASANRSAIVLSSTLDRPVVFVVKKNDRILGNLLQWLSSSSCLDMSSKIDLPLLMIDDEADNASVNTKYSKDDVSKINEKIRLILDCFTSSTYIGYTATPFANIFIDPDSKDQMDRQDLFPRHFLVGLEPPSSYIGAQSIFLGESDSCRQILVEVSDYHDCIPLKHKKDLDPVLPPSLIDAIYCFFISDAIKEQRGILAAHNSSMLINVSHLRDIHSKLKFLVSEVVEDIKTGIRTFGPLDHTSRSNPVIRRLEDCYYNYFPDIEYSFSAILNSLVESYKRVNVIIVNSSKTSIDSLNYEERTKRSLIVIGGFSLSRGLTLEGLTITYFLRSTAMYDTLLQMGRWFGYRPRYEDICRIWMTREAMEWYSHITLADTELRNDLASLQRSRLSPLDFGLRVRSHPDTLLVTAKNKMGSSQEIKAEILLADRFVETIDIEADNSVIASNQNSAELLINYCLTINGTKSCSASSHHGIYGYLFENIPASHVISFIGSFNSLSLLTRDPRPLVKHIHNRQDNELRYWDIFVPSPMANKSSKTIGEGLLVNLQRRTATFKQYKEDKSGSYLSLSSRGKVAGRGVERIGLSEDTVRNIESQWLNENPSKTIKNIPDSVFRIQSRKPLLLVHFLDISDTDNLGGEAPSVESLITAWSISFPPTQTPQSAVEYRVNSSWIRMLDLSSELDEADGELDL</sequence>
<evidence type="ECO:0000313" key="2">
    <source>
        <dbReference type="EMBL" id="PSI01244.1"/>
    </source>
</evidence>
<gene>
    <name evidence="2" type="ORF">C7K08_08925</name>
</gene>
<evidence type="ECO:0000259" key="1">
    <source>
        <dbReference type="Pfam" id="PF10593"/>
    </source>
</evidence>
<organism evidence="2 3">
    <name type="scientific">Synechococcus lacustris str. Tous</name>
    <dbReference type="NCBI Taxonomy" id="1910958"/>
    <lineage>
        <taxon>Bacteria</taxon>
        <taxon>Bacillati</taxon>
        <taxon>Cyanobacteriota</taxon>
        <taxon>Cyanophyceae</taxon>
        <taxon>Synechococcales</taxon>
        <taxon>Synechococcaceae</taxon>
        <taxon>Synechococcus</taxon>
    </lineage>
</organism>
<keyword evidence="2" id="KW-0255">Endonuclease</keyword>
<dbReference type="EMBL" id="PXVC01000041">
    <property type="protein sequence ID" value="PSI01244.1"/>
    <property type="molecule type" value="Genomic_DNA"/>
</dbReference>
<evidence type="ECO:0000313" key="3">
    <source>
        <dbReference type="Proteomes" id="UP000240206"/>
    </source>
</evidence>
<dbReference type="InterPro" id="IPR018310">
    <property type="entry name" value="Put_endonuclease_Z1-dom"/>
</dbReference>
<keyword evidence="2" id="KW-0378">Hydrolase</keyword>
<reference evidence="3" key="1">
    <citation type="submission" date="2018-03" db="EMBL/GenBank/DDBJ databases">
        <title>Ecological and genomic features of two cosmopolitan and abundant freshwater picocyanobacteria.</title>
        <authorList>
            <person name="Cabello-Yeves P.J."/>
            <person name="Picazo A."/>
            <person name="Camacho A."/>
            <person name="Callieri C."/>
            <person name="Rosselli R."/>
            <person name="Roda-Garcia J."/>
            <person name="Coutinho F.H."/>
            <person name="Rodriguez-Valera F."/>
        </authorList>
    </citation>
    <scope>NUCLEOTIDE SEQUENCE [LARGE SCALE GENOMIC DNA]</scope>
    <source>
        <strain evidence="3">Tous</strain>
    </source>
</reference>
<accession>A0A2P7EDI0</accession>
<dbReference type="RefSeq" id="WP_106500293.1">
    <property type="nucleotide sequence ID" value="NZ_PXVC01000041.1"/>
</dbReference>
<feature type="domain" description="Putative endonuclease Z1" evidence="1">
    <location>
        <begin position="410"/>
        <end position="638"/>
    </location>
</feature>
<keyword evidence="2" id="KW-0540">Nuclease</keyword>
<name>A0A2P7EDI0_9SYNE</name>
<keyword evidence="3" id="KW-1185">Reference proteome</keyword>
<dbReference type="Proteomes" id="UP000240206">
    <property type="component" value="Unassembled WGS sequence"/>
</dbReference>
<comment type="caution">
    <text evidence="2">The sequence shown here is derived from an EMBL/GenBank/DDBJ whole genome shotgun (WGS) entry which is preliminary data.</text>
</comment>
<dbReference type="Pfam" id="PF10593">
    <property type="entry name" value="Z1"/>
    <property type="match status" value="1"/>
</dbReference>